<dbReference type="GO" id="GO:0051082">
    <property type="term" value="F:unfolded protein binding"/>
    <property type="evidence" value="ECO:0007669"/>
    <property type="project" value="TreeGrafter"/>
</dbReference>
<keyword evidence="2 3" id="KW-0143">Chaperone</keyword>
<protein>
    <recommendedName>
        <fullName evidence="3">Protein GrpE</fullName>
    </recommendedName>
    <alternativeName>
        <fullName evidence="3">HSP-70 cofactor</fullName>
    </alternativeName>
</protein>
<evidence type="ECO:0000256" key="1">
    <source>
        <dbReference type="ARBA" id="ARBA00009054"/>
    </source>
</evidence>
<dbReference type="AlphaFoldDB" id="A0A932YXV0"/>
<dbReference type="InterPro" id="IPR013805">
    <property type="entry name" value="GrpE_CC"/>
</dbReference>
<dbReference type="GO" id="GO:0000774">
    <property type="term" value="F:adenyl-nucleotide exchange factor activity"/>
    <property type="evidence" value="ECO:0007669"/>
    <property type="project" value="InterPro"/>
</dbReference>
<dbReference type="SUPFAM" id="SSF51064">
    <property type="entry name" value="Head domain of nucleotide exchange factor GrpE"/>
    <property type="match status" value="1"/>
</dbReference>
<feature type="compositionally biased region" description="Acidic residues" evidence="5">
    <location>
        <begin position="10"/>
        <end position="23"/>
    </location>
</feature>
<comment type="subunit">
    <text evidence="3">Homodimer.</text>
</comment>
<evidence type="ECO:0000256" key="3">
    <source>
        <dbReference type="HAMAP-Rule" id="MF_01151"/>
    </source>
</evidence>
<evidence type="ECO:0000256" key="2">
    <source>
        <dbReference type="ARBA" id="ARBA00023186"/>
    </source>
</evidence>
<dbReference type="Gene3D" id="2.30.22.10">
    <property type="entry name" value="Head domain of nucleotide exchange factor GrpE"/>
    <property type="match status" value="1"/>
</dbReference>
<evidence type="ECO:0000313" key="6">
    <source>
        <dbReference type="EMBL" id="MBI4132261.1"/>
    </source>
</evidence>
<dbReference type="InterPro" id="IPR009012">
    <property type="entry name" value="GrpE_head"/>
</dbReference>
<evidence type="ECO:0000313" key="7">
    <source>
        <dbReference type="Proteomes" id="UP000704960"/>
    </source>
</evidence>
<comment type="function">
    <text evidence="3">Participates actively in the response to hyperosmotic and heat shock by preventing the aggregation of stress-denatured proteins, in association with DnaK and GrpE. It is the nucleotide exchange factor for DnaK and may function as a thermosensor. Unfolded proteins bind initially to DnaJ; upon interaction with the DnaJ-bound protein, DnaK hydrolyzes its bound ATP, resulting in the formation of a stable complex. GrpE releases ADP from DnaK; ATP binding to DnaK triggers the release of the substrate protein, thus completing the reaction cycle. Several rounds of ATP-dependent interactions between DnaJ, DnaK and GrpE are required for fully efficient folding.</text>
</comment>
<organism evidence="6 7">
    <name type="scientific">Candidatus Sungiibacteriota bacterium</name>
    <dbReference type="NCBI Taxonomy" id="2750080"/>
    <lineage>
        <taxon>Bacteria</taxon>
        <taxon>Candidatus Sungiibacteriota</taxon>
    </lineage>
</organism>
<dbReference type="Pfam" id="PF01025">
    <property type="entry name" value="GrpE"/>
    <property type="match status" value="1"/>
</dbReference>
<dbReference type="HAMAP" id="MF_01151">
    <property type="entry name" value="GrpE"/>
    <property type="match status" value="1"/>
</dbReference>
<dbReference type="GO" id="GO:0005737">
    <property type="term" value="C:cytoplasm"/>
    <property type="evidence" value="ECO:0007669"/>
    <property type="project" value="UniProtKB-SubCell"/>
</dbReference>
<accession>A0A932YXV0</accession>
<reference evidence="6" key="1">
    <citation type="submission" date="2020-07" db="EMBL/GenBank/DDBJ databases">
        <title>Huge and variable diversity of episymbiotic CPR bacteria and DPANN archaea in groundwater ecosystems.</title>
        <authorList>
            <person name="He C.Y."/>
            <person name="Keren R."/>
            <person name="Whittaker M."/>
            <person name="Farag I.F."/>
            <person name="Doudna J."/>
            <person name="Cate J.H.D."/>
            <person name="Banfield J.F."/>
        </authorList>
    </citation>
    <scope>NUCLEOTIDE SEQUENCE</scope>
    <source>
        <strain evidence="6">NC_groundwater_1226_Ag_S-0.1um_59_124</strain>
    </source>
</reference>
<sequence>MEEKRKEEIENSDTDVEMVPDEEALSADAAAKVKKLREELQRCEAGKREYLEGWQRAKADLINYKKDEARRFDEFLKFAAEGLIAELVPALDSFDLALQHGMPKDVERGIVMIRSQLEDILRRRGLEVLQPRGQKFDPAFHESLGEVETEGEEGTVAEVLQPGYLLQGKLLRPARVKIAKKK</sequence>
<dbReference type="EMBL" id="JACQMJ010000005">
    <property type="protein sequence ID" value="MBI4132261.1"/>
    <property type="molecule type" value="Genomic_DNA"/>
</dbReference>
<dbReference type="PANTHER" id="PTHR21237">
    <property type="entry name" value="GRPE PROTEIN"/>
    <property type="match status" value="1"/>
</dbReference>
<comment type="subcellular location">
    <subcellularLocation>
        <location evidence="3">Cytoplasm</location>
    </subcellularLocation>
</comment>
<evidence type="ECO:0000256" key="4">
    <source>
        <dbReference type="RuleBase" id="RU004478"/>
    </source>
</evidence>
<dbReference type="Proteomes" id="UP000704960">
    <property type="component" value="Unassembled WGS sequence"/>
</dbReference>
<dbReference type="CDD" id="cd00446">
    <property type="entry name" value="GrpE"/>
    <property type="match status" value="1"/>
</dbReference>
<keyword evidence="3" id="KW-0346">Stress response</keyword>
<name>A0A932YXV0_9BACT</name>
<dbReference type="PANTHER" id="PTHR21237:SF23">
    <property type="entry name" value="GRPE PROTEIN HOMOLOG, MITOCHONDRIAL"/>
    <property type="match status" value="1"/>
</dbReference>
<comment type="caution">
    <text evidence="6">The sequence shown here is derived from an EMBL/GenBank/DDBJ whole genome shotgun (WGS) entry which is preliminary data.</text>
</comment>
<dbReference type="SUPFAM" id="SSF58014">
    <property type="entry name" value="Coiled-coil domain of nucleotide exchange factor GrpE"/>
    <property type="match status" value="1"/>
</dbReference>
<dbReference type="GO" id="GO:0051087">
    <property type="term" value="F:protein-folding chaperone binding"/>
    <property type="evidence" value="ECO:0007669"/>
    <property type="project" value="InterPro"/>
</dbReference>
<evidence type="ECO:0000256" key="5">
    <source>
        <dbReference type="SAM" id="MobiDB-lite"/>
    </source>
</evidence>
<dbReference type="GO" id="GO:0006457">
    <property type="term" value="P:protein folding"/>
    <property type="evidence" value="ECO:0007669"/>
    <property type="project" value="InterPro"/>
</dbReference>
<dbReference type="Gene3D" id="3.90.20.20">
    <property type="match status" value="1"/>
</dbReference>
<feature type="region of interest" description="Disordered" evidence="5">
    <location>
        <begin position="1"/>
        <end position="23"/>
    </location>
</feature>
<comment type="similarity">
    <text evidence="1 3 4">Belongs to the GrpE family.</text>
</comment>
<dbReference type="InterPro" id="IPR000740">
    <property type="entry name" value="GrpE"/>
</dbReference>
<dbReference type="GO" id="GO:0042803">
    <property type="term" value="F:protein homodimerization activity"/>
    <property type="evidence" value="ECO:0007669"/>
    <property type="project" value="InterPro"/>
</dbReference>
<proteinExistence type="inferred from homology"/>
<keyword evidence="3" id="KW-0963">Cytoplasm</keyword>
<gene>
    <name evidence="3" type="primary">grpE</name>
    <name evidence="6" type="ORF">HY474_01370</name>
</gene>
<dbReference type="PRINTS" id="PR00773">
    <property type="entry name" value="GRPEPROTEIN"/>
</dbReference>